<keyword evidence="2" id="KW-0677">Repeat</keyword>
<feature type="transmembrane region" description="Helical" evidence="4">
    <location>
        <begin position="956"/>
        <end position="980"/>
    </location>
</feature>
<dbReference type="FunFam" id="2.60.40.150:FF:000099">
    <property type="entry name" value="Copine 3"/>
    <property type="match status" value="1"/>
</dbReference>
<dbReference type="GO" id="GO:0005544">
    <property type="term" value="F:calcium-dependent phospholipid binding"/>
    <property type="evidence" value="ECO:0007669"/>
    <property type="project" value="InterPro"/>
</dbReference>
<dbReference type="GO" id="GO:0005737">
    <property type="term" value="C:cytoplasm"/>
    <property type="evidence" value="ECO:0007669"/>
    <property type="project" value="UniProtKB-ARBA"/>
</dbReference>
<feature type="compositionally biased region" description="Low complexity" evidence="3">
    <location>
        <begin position="2223"/>
        <end position="2245"/>
    </location>
</feature>
<reference evidence="6" key="1">
    <citation type="submission" date="2023-04" db="EMBL/GenBank/DDBJ databases">
        <title>Phytophthora fragariaefolia NBRC 109709.</title>
        <authorList>
            <person name="Ichikawa N."/>
            <person name="Sato H."/>
            <person name="Tonouchi N."/>
        </authorList>
    </citation>
    <scope>NUCLEOTIDE SEQUENCE</scope>
    <source>
        <strain evidence="6">NBRC 109709</strain>
    </source>
</reference>
<evidence type="ECO:0000256" key="2">
    <source>
        <dbReference type="ARBA" id="ARBA00022737"/>
    </source>
</evidence>
<dbReference type="OrthoDB" id="10261361at2759"/>
<dbReference type="PANTHER" id="PTHR10857:SF106">
    <property type="entry name" value="C2 DOMAIN-CONTAINING PROTEIN"/>
    <property type="match status" value="1"/>
</dbReference>
<keyword evidence="4" id="KW-0812">Transmembrane</keyword>
<evidence type="ECO:0000256" key="1">
    <source>
        <dbReference type="ARBA" id="ARBA00009048"/>
    </source>
</evidence>
<dbReference type="SUPFAM" id="SSF53300">
    <property type="entry name" value="vWA-like"/>
    <property type="match status" value="1"/>
</dbReference>
<comment type="similarity">
    <text evidence="1">Belongs to the copine family.</text>
</comment>
<dbReference type="SMART" id="SM00327">
    <property type="entry name" value="VWA"/>
    <property type="match status" value="1"/>
</dbReference>
<dbReference type="CDD" id="cd04048">
    <property type="entry name" value="C2A_Copine"/>
    <property type="match status" value="1"/>
</dbReference>
<dbReference type="EMBL" id="BSXT01002269">
    <property type="protein sequence ID" value="GMF48061.1"/>
    <property type="molecule type" value="Genomic_DNA"/>
</dbReference>
<gene>
    <name evidence="6" type="ORF">Pfra01_001840000</name>
</gene>
<dbReference type="GO" id="GO:0005886">
    <property type="term" value="C:plasma membrane"/>
    <property type="evidence" value="ECO:0007669"/>
    <property type="project" value="TreeGrafter"/>
</dbReference>
<keyword evidence="4" id="KW-0472">Membrane</keyword>
<evidence type="ECO:0000313" key="6">
    <source>
        <dbReference type="EMBL" id="GMF48061.1"/>
    </source>
</evidence>
<dbReference type="SUPFAM" id="SSF49562">
    <property type="entry name" value="C2 domain (Calcium/lipid-binding domain, CaLB)"/>
    <property type="match status" value="2"/>
</dbReference>
<dbReference type="InterPro" id="IPR010734">
    <property type="entry name" value="Copine_C"/>
</dbReference>
<dbReference type="InterPro" id="IPR000008">
    <property type="entry name" value="C2_dom"/>
</dbReference>
<comment type="caution">
    <text evidence="6">The sequence shown here is derived from an EMBL/GenBank/DDBJ whole genome shotgun (WGS) entry which is preliminary data.</text>
</comment>
<dbReference type="Gene3D" id="2.60.40.150">
    <property type="entry name" value="C2 domain"/>
    <property type="match status" value="2"/>
</dbReference>
<dbReference type="Pfam" id="PF00168">
    <property type="entry name" value="C2"/>
    <property type="match status" value="2"/>
</dbReference>
<feature type="domain" description="C2" evidence="5">
    <location>
        <begin position="1518"/>
        <end position="1646"/>
    </location>
</feature>
<feature type="transmembrane region" description="Helical" evidence="4">
    <location>
        <begin position="786"/>
        <end position="809"/>
    </location>
</feature>
<dbReference type="Proteomes" id="UP001165121">
    <property type="component" value="Unassembled WGS sequence"/>
</dbReference>
<dbReference type="PANTHER" id="PTHR10857">
    <property type="entry name" value="COPINE"/>
    <property type="match status" value="1"/>
</dbReference>
<evidence type="ECO:0000256" key="3">
    <source>
        <dbReference type="SAM" id="MobiDB-lite"/>
    </source>
</evidence>
<feature type="transmembrane region" description="Helical" evidence="4">
    <location>
        <begin position="925"/>
        <end position="944"/>
    </location>
</feature>
<name>A0A9W6XXU6_9STRA</name>
<organism evidence="6 7">
    <name type="scientific">Phytophthora fragariaefolia</name>
    <dbReference type="NCBI Taxonomy" id="1490495"/>
    <lineage>
        <taxon>Eukaryota</taxon>
        <taxon>Sar</taxon>
        <taxon>Stramenopiles</taxon>
        <taxon>Oomycota</taxon>
        <taxon>Peronosporomycetes</taxon>
        <taxon>Peronosporales</taxon>
        <taxon>Peronosporaceae</taxon>
        <taxon>Phytophthora</taxon>
    </lineage>
</organism>
<dbReference type="InterPro" id="IPR002035">
    <property type="entry name" value="VWF_A"/>
</dbReference>
<feature type="transmembrane region" description="Helical" evidence="4">
    <location>
        <begin position="675"/>
        <end position="696"/>
    </location>
</feature>
<dbReference type="SMART" id="SM00239">
    <property type="entry name" value="C2"/>
    <property type="match status" value="2"/>
</dbReference>
<feature type="transmembrane region" description="Helical" evidence="4">
    <location>
        <begin position="730"/>
        <end position="745"/>
    </location>
</feature>
<proteinExistence type="inferred from homology"/>
<keyword evidence="7" id="KW-1185">Reference proteome</keyword>
<accession>A0A9W6XXU6</accession>
<dbReference type="InterPro" id="IPR036465">
    <property type="entry name" value="vWFA_dom_sf"/>
</dbReference>
<sequence>MGVMACKKETLQLELACHEKLTDQLSSVRYLHVLRHYNAAVDSLATEALDSKMGRVNTDLHYKEANSSNSRAEGLQFESPRASIRVRRVEDQAEVEVSEDRIPDATDIDPALDSLIHRRAQNASKIADSFDLSEDGLLYYQGQRRRCAEPGSADISLRLVVPTTMVDEVLHSCHNSIEGGHQGINAKSSKKKTDESVNVWLYALNGSRGCKRLFGGCRLSTQTWKLCTSEESCRRISVAVREVTPIPSNRLLIERCSRELHRFQPRGGMVSVASMPMNAGDEPVAEVISIRSDIAKRDVDYKELQGLVKQAGRAFVDVLGSAAVSPGCRLALERMATSGEAIELRFVEEIHSSQVLVNCTKANGITPDLAAARVAELREAMATCAMGTLASAPSVELLSLWSVVHDSVSDVITEETTALAAQATATASEVMEALDDVSDNAKAIGKLLTTALASLVTAVSPELRQSVQQLADFGSPLAVHLTDELHRQLGAIRAVLPPAEWVELRSRCSQSTTAEWRSLGETARAISAQATEDMNTVKLAASEVFDSPVAKTILSKGFTGLNGTLGHSRDAVEEALDAVRDGGAGGVFNAVDACLARSGFPPLLRVEIARDFFQTVELFFTGLDVTVLVHFEQHHAFSTPSHFLHGLRVAYDVMAINMLGLVEKTSQNRTLIDDIALSLLLVVVGIVYASYVWFVISGWHLHRRADEVRQGYEATTWTALAMKHKMRTKMFTFVITACLTVYLPLTRLCLDVAMVQATDQSISEDSNKTASVSGLALSRYRQDSSWTAIVVAAVVLLLTFTIPLPWLLVRAIVENRPTGSLENPLVTHDLDGEEVPFDDKVYARLVNRDPSQLRCPYRSLYAGLQQCWSYYKVLQLLVKLALALVLVLTAGRLRGILLCVIYAVVVAVSTYGTPFNDPLNNAMEISGKVAALTTCIGGAIAAFVDMQQTRSRTLEVVVGFVSVVHIVNLFAMLAVLLLGMRGARLFLKNSLGWITFSDTTRGLHDATAKNILPRWDIDKEIKHRVWQSFWRSLLLEIVQNSRVPKGNIEETTVVHRLESLEQAVVASGVHCVRSHWRGEENPYTSKIRRVLCAALEGVDIFWDDTSGTRDGKEGSKSCFGKMYVIPYPFHCVVVYDDSKDVSIVRDDTEVHEQSKIAKLLFLNFTPIIIAKRSLRQKLRVLSSQQTSIHFPFSRPEKVTVEDGTITWTDRRGKHKMTRRTTVPFTCHYTRGIIRVTTRGDVRARQMAEGFEVSMTYRDGHGEATAPHTGKVYPIHGRVAVMGHDHIGLTPAMMESDQLQTIFRRTREIWEPGVLELHKEHQAYRQSLERKHFVANSTLSDAFWYFVYNNPNIGRPELEDHFNHRELNPKLKSLAVTHQSAFDSLYLRMDFTQSHPAVAFWFVFWDDVLTPSAPPMDNSSPDYHVSVSTCADRRVSSLDQHNLEHSNYLSQPNGPVDLPHPAIDQHIAQQGHAPQSRSFQPQQIGTVTQPNLGQQASAPFQPAPMLYGGYVPVQPNSFDTAMTFESMMPDGLPPTPSSVVELRVRCKGLESLDYFSKSDPFIVLYMQDQYRQRWMEIGRTETLKNAHDPTFLKSFQVDFFFEEVQQLRLEVFDRDSSSERLSDHDFLGCVEITMGQLMAAKGQSVALKLLRPLQNDKSRGYVNPSGHVIIDAEEVSLCADMMTVKFAGTKLDNTDGWFGASDPFLNIFRLRDENADPLVPTSWSLVWRTEVIMNNCDPKWQQATMSMQTLCNGNLSRLLKFECMDWQKNGKHQFIGSCTIKAAEFVTGEIRKMELINPVKQKKKGKKYTNSGVLVLEQIEIFKCHTFVEYLRGGCEISLIVGIDYTASNGNPSDPSSLHYIGASHQGQMNDYQAAITATGVILEPYDSVKRFPVYGFGGRINGMVNHCFSLTFDPYQPEVEGTNGILTAYANSFQRVQLHGPTFFAPLIRQAATIAKKFSVPSEQGGGNNLRYFVLLIITDGVIMDMQQTIDELVQASTLPLSIIIVAVGNSDFTAMSALDSDGKLLVDSRRNYTDEMFVQSKILKISCYKYLALARFRPDPERPVCDALADKAFTNPKGGGTTASFGTNGVNTMGICLEPIDTMMQYIASLDIFTKTGGVDGTNVSLSDLFTSGKSVRGTRLIDYAALSAGLLMMAVGTIDGVLTAMDSKYTGNSAFNGTDDDSFVENGFLVSLDSSKSYTKSILMYTPMVDARTRIVPPPEATASSASSSGSTTTTTTTTNTTTQMLSRDSVLYGDYTVLGGSHP</sequence>
<evidence type="ECO:0000313" key="7">
    <source>
        <dbReference type="Proteomes" id="UP001165121"/>
    </source>
</evidence>
<dbReference type="PROSITE" id="PS50004">
    <property type="entry name" value="C2"/>
    <property type="match status" value="2"/>
</dbReference>
<dbReference type="GO" id="GO:0071277">
    <property type="term" value="P:cellular response to calcium ion"/>
    <property type="evidence" value="ECO:0007669"/>
    <property type="project" value="TreeGrafter"/>
</dbReference>
<dbReference type="Pfam" id="PF07002">
    <property type="entry name" value="Copine"/>
    <property type="match status" value="1"/>
</dbReference>
<feature type="transmembrane region" description="Helical" evidence="4">
    <location>
        <begin position="880"/>
        <end position="905"/>
    </location>
</feature>
<dbReference type="CDD" id="cd04047">
    <property type="entry name" value="C2B_Copine"/>
    <property type="match status" value="1"/>
</dbReference>
<evidence type="ECO:0000259" key="5">
    <source>
        <dbReference type="PROSITE" id="PS50004"/>
    </source>
</evidence>
<evidence type="ECO:0000256" key="4">
    <source>
        <dbReference type="SAM" id="Phobius"/>
    </source>
</evidence>
<dbReference type="InterPro" id="IPR037768">
    <property type="entry name" value="C2B_Copine"/>
</dbReference>
<feature type="domain" description="C2" evidence="5">
    <location>
        <begin position="1663"/>
        <end position="1796"/>
    </location>
</feature>
<keyword evidence="4" id="KW-1133">Transmembrane helix</keyword>
<feature type="region of interest" description="Disordered" evidence="3">
    <location>
        <begin position="2220"/>
        <end position="2246"/>
    </location>
</feature>
<dbReference type="InterPro" id="IPR035892">
    <property type="entry name" value="C2_domain_sf"/>
</dbReference>
<dbReference type="InterPro" id="IPR045052">
    <property type="entry name" value="Copine"/>
</dbReference>
<protein>
    <submittedName>
        <fullName evidence="6">Unnamed protein product</fullName>
    </submittedName>
</protein>
<dbReference type="FunFam" id="2.60.40.150:FF:000219">
    <property type="entry name" value="Copine-E"/>
    <property type="match status" value="1"/>
</dbReference>